<dbReference type="InterPro" id="IPR001509">
    <property type="entry name" value="Epimerase_deHydtase"/>
</dbReference>
<evidence type="ECO:0000259" key="1">
    <source>
        <dbReference type="Pfam" id="PF01370"/>
    </source>
</evidence>
<dbReference type="InterPro" id="IPR051783">
    <property type="entry name" value="NAD(P)-dependent_oxidoreduct"/>
</dbReference>
<dbReference type="Proteomes" id="UP001595955">
    <property type="component" value="Unassembled WGS sequence"/>
</dbReference>
<dbReference type="Gene3D" id="3.40.50.720">
    <property type="entry name" value="NAD(P)-binding Rossmann-like Domain"/>
    <property type="match status" value="1"/>
</dbReference>
<dbReference type="RefSeq" id="WP_122825171.1">
    <property type="nucleotide sequence ID" value="NZ_CP033325.1"/>
</dbReference>
<gene>
    <name evidence="2" type="ORF">ACFO3F_04970</name>
</gene>
<reference evidence="3" key="1">
    <citation type="journal article" date="2019" name="Int. J. Syst. Evol. Microbiol.">
        <title>The Global Catalogue of Microorganisms (GCM) 10K type strain sequencing project: providing services to taxonomists for standard genome sequencing and annotation.</title>
        <authorList>
            <consortium name="The Broad Institute Genomics Platform"/>
            <consortium name="The Broad Institute Genome Sequencing Center for Infectious Disease"/>
            <person name="Wu L."/>
            <person name="Ma J."/>
        </authorList>
    </citation>
    <scope>NUCLEOTIDE SEQUENCE [LARGE SCALE GENOMIC DNA]</scope>
    <source>
        <strain evidence="3">JCM 3369</strain>
    </source>
</reference>
<accession>A0ABV9D8A5</accession>
<evidence type="ECO:0000313" key="2">
    <source>
        <dbReference type="EMBL" id="MFC4554592.1"/>
    </source>
</evidence>
<feature type="domain" description="NAD-dependent epimerase/dehydratase" evidence="1">
    <location>
        <begin position="4"/>
        <end position="218"/>
    </location>
</feature>
<comment type="caution">
    <text evidence="2">The sequence shown here is derived from an EMBL/GenBank/DDBJ whole genome shotgun (WGS) entry which is preliminary data.</text>
</comment>
<protein>
    <submittedName>
        <fullName evidence="2">NAD-dependent epimerase/dehydratase family protein</fullName>
    </submittedName>
</protein>
<name>A0ABV9D8A5_9MICO</name>
<evidence type="ECO:0000313" key="3">
    <source>
        <dbReference type="Proteomes" id="UP001595955"/>
    </source>
</evidence>
<dbReference type="Pfam" id="PF01370">
    <property type="entry name" value="Epimerase"/>
    <property type="match status" value="1"/>
</dbReference>
<keyword evidence="3" id="KW-1185">Reference proteome</keyword>
<dbReference type="SUPFAM" id="SSF51735">
    <property type="entry name" value="NAD(P)-binding Rossmann-fold domains"/>
    <property type="match status" value="1"/>
</dbReference>
<dbReference type="InterPro" id="IPR036291">
    <property type="entry name" value="NAD(P)-bd_dom_sf"/>
</dbReference>
<sequence length="331" mass="35867">MEHVVVIGGTGLLGYHTTLELLARGYRVTSVSLPPLPAEDLFPAEVEHVFADIAAMAEADLLALLVGKHAVIYGAGADERTTPDAPAARYFYEANVLPTQRVARIARAAGVRKFVLFGSYTAEFGEQWPDLGYRTRNGYPRTRLAQEELACLEGEGAMDVTTLRLPYIFGTMPGRIPLWQMFIDLVRSRPDVVTVLGGSTSSVTTRQVAQAAVGAMERGEHGGRYAINGYDLSYLELHQMICREIGRDPADVRVIPFAAVEDAYAGIDAATAAAGKEHGIHLVDSGRFQDRPAVTPPAVTQEVLGYEDDDVPAAILESLRYCLAHEPVGAR</sequence>
<organism evidence="2 3">
    <name type="scientific">Georgenia faecalis</name>
    <dbReference type="NCBI Taxonomy" id="2483799"/>
    <lineage>
        <taxon>Bacteria</taxon>
        <taxon>Bacillati</taxon>
        <taxon>Actinomycetota</taxon>
        <taxon>Actinomycetes</taxon>
        <taxon>Micrococcales</taxon>
        <taxon>Bogoriellaceae</taxon>
        <taxon>Georgenia</taxon>
    </lineage>
</organism>
<proteinExistence type="predicted"/>
<dbReference type="PANTHER" id="PTHR48079:SF6">
    <property type="entry name" value="NAD(P)-BINDING DOMAIN-CONTAINING PROTEIN-RELATED"/>
    <property type="match status" value="1"/>
</dbReference>
<dbReference type="PANTHER" id="PTHR48079">
    <property type="entry name" value="PROTEIN YEEZ"/>
    <property type="match status" value="1"/>
</dbReference>
<dbReference type="EMBL" id="JBHSGF010000003">
    <property type="protein sequence ID" value="MFC4554592.1"/>
    <property type="molecule type" value="Genomic_DNA"/>
</dbReference>